<dbReference type="GO" id="GO:0016020">
    <property type="term" value="C:membrane"/>
    <property type="evidence" value="ECO:0007669"/>
    <property type="project" value="UniProtKB-SubCell"/>
</dbReference>
<feature type="transmembrane region" description="Helical" evidence="7">
    <location>
        <begin position="83"/>
        <end position="107"/>
    </location>
</feature>
<dbReference type="Pfam" id="PF01940">
    <property type="entry name" value="DUF92"/>
    <property type="match status" value="1"/>
</dbReference>
<proteinExistence type="inferred from homology"/>
<feature type="transmembrane region" description="Helical" evidence="7">
    <location>
        <begin position="262"/>
        <end position="284"/>
    </location>
</feature>
<name>A0A7R8UHP6_HERIL</name>
<dbReference type="EMBL" id="LR899010">
    <property type="protein sequence ID" value="CAD7081080.1"/>
    <property type="molecule type" value="Genomic_DNA"/>
</dbReference>
<evidence type="ECO:0000313" key="9">
    <source>
        <dbReference type="Proteomes" id="UP000594454"/>
    </source>
</evidence>
<feature type="transmembrane region" description="Helical" evidence="7">
    <location>
        <begin position="319"/>
        <end position="340"/>
    </location>
</feature>
<comment type="subcellular location">
    <subcellularLocation>
        <location evidence="1">Membrane</location>
        <topology evidence="1">Multi-pass membrane protein</topology>
    </subcellularLocation>
</comment>
<dbReference type="Proteomes" id="UP000594454">
    <property type="component" value="Chromosome 2"/>
</dbReference>
<feature type="transmembrane region" description="Helical" evidence="7">
    <location>
        <begin position="221"/>
        <end position="242"/>
    </location>
</feature>
<protein>
    <recommendedName>
        <fullName evidence="3">Transmembrane protein 19</fullName>
    </recommendedName>
</protein>
<dbReference type="OrthoDB" id="30881at2759"/>
<evidence type="ECO:0000256" key="2">
    <source>
        <dbReference type="ARBA" id="ARBA00009012"/>
    </source>
</evidence>
<feature type="transmembrane region" description="Helical" evidence="7">
    <location>
        <begin position="12"/>
        <end position="35"/>
    </location>
</feature>
<dbReference type="AlphaFoldDB" id="A0A7R8UHP6"/>
<sequence>MKRHDNTLLYELLPIILCGLAIPLSIFMWLGNIAFSKIKWGSEMDAENSVIPPTRWLFSTLAPIMLMVYAIKRKAVSKSGAVLGIIIAIILSIASHAFFASLVVFFFTSSRATRFRGEMKRSFEADHKGGEGKRNWTQVLCNGGMATQLALLYLLDCGSGERPINFSEHYRSSWLGIGIMSAFASCNGDTWASELGTVLSSADPFLITTWKRVPRGTNGGVSFIGILLSFIGGAFVGLGYYLTVRYTVDSPLLIVSPVQWPLIIYGGIAGLLGSLVDSLLGATLQYSGVDRSGKIVDHYTDDVKYISGLRILDNHSVNLISSIVMGVLMPIIALKTWPLIY</sequence>
<reference evidence="8 9" key="1">
    <citation type="submission" date="2020-11" db="EMBL/GenBank/DDBJ databases">
        <authorList>
            <person name="Wallbank WR R."/>
            <person name="Pardo Diaz C."/>
            <person name="Kozak K."/>
            <person name="Martin S."/>
            <person name="Jiggins C."/>
            <person name="Moest M."/>
            <person name="Warren A I."/>
            <person name="Generalovic N T."/>
            <person name="Byers J.R.P. K."/>
            <person name="Montejo-Kovacevich G."/>
            <person name="Yen C E."/>
        </authorList>
    </citation>
    <scope>NUCLEOTIDE SEQUENCE [LARGE SCALE GENOMIC DNA]</scope>
</reference>
<evidence type="ECO:0000256" key="1">
    <source>
        <dbReference type="ARBA" id="ARBA00004141"/>
    </source>
</evidence>
<keyword evidence="4 7" id="KW-0812">Transmembrane</keyword>
<dbReference type="InParanoid" id="A0A7R8UHP6"/>
<dbReference type="PANTHER" id="PTHR13353">
    <property type="entry name" value="TRANSMEMBRANE PROTEIN 19"/>
    <property type="match status" value="1"/>
</dbReference>
<evidence type="ECO:0000256" key="4">
    <source>
        <dbReference type="ARBA" id="ARBA00022692"/>
    </source>
</evidence>
<dbReference type="PANTHER" id="PTHR13353:SF5">
    <property type="entry name" value="TRANSMEMBRANE PROTEIN 19"/>
    <property type="match status" value="1"/>
</dbReference>
<dbReference type="OMA" id="MSSFACC"/>
<evidence type="ECO:0000256" key="5">
    <source>
        <dbReference type="ARBA" id="ARBA00022989"/>
    </source>
</evidence>
<keyword evidence="5 7" id="KW-1133">Transmembrane helix</keyword>
<dbReference type="FunCoup" id="A0A7R8UHP6">
    <property type="interactions" value="314"/>
</dbReference>
<organism evidence="8 9">
    <name type="scientific">Hermetia illucens</name>
    <name type="common">Black soldier fly</name>
    <dbReference type="NCBI Taxonomy" id="343691"/>
    <lineage>
        <taxon>Eukaryota</taxon>
        <taxon>Metazoa</taxon>
        <taxon>Ecdysozoa</taxon>
        <taxon>Arthropoda</taxon>
        <taxon>Hexapoda</taxon>
        <taxon>Insecta</taxon>
        <taxon>Pterygota</taxon>
        <taxon>Neoptera</taxon>
        <taxon>Endopterygota</taxon>
        <taxon>Diptera</taxon>
        <taxon>Brachycera</taxon>
        <taxon>Stratiomyomorpha</taxon>
        <taxon>Stratiomyidae</taxon>
        <taxon>Hermetiinae</taxon>
        <taxon>Hermetia</taxon>
    </lineage>
</organism>
<keyword evidence="9" id="KW-1185">Reference proteome</keyword>
<evidence type="ECO:0000256" key="3">
    <source>
        <dbReference type="ARBA" id="ARBA00014258"/>
    </source>
</evidence>
<comment type="similarity">
    <text evidence="2">Belongs to the TMEM19 family.</text>
</comment>
<gene>
    <name evidence="8" type="ORF">HERILL_LOCUS4205</name>
</gene>
<evidence type="ECO:0000313" key="8">
    <source>
        <dbReference type="EMBL" id="CAD7081080.1"/>
    </source>
</evidence>
<dbReference type="InterPro" id="IPR002794">
    <property type="entry name" value="DUF92_TMEM19"/>
</dbReference>
<evidence type="ECO:0000256" key="7">
    <source>
        <dbReference type="SAM" id="Phobius"/>
    </source>
</evidence>
<keyword evidence="6 7" id="KW-0472">Membrane</keyword>
<evidence type="ECO:0000256" key="6">
    <source>
        <dbReference type="ARBA" id="ARBA00023136"/>
    </source>
</evidence>
<accession>A0A7R8UHP6</accession>